<evidence type="ECO:0000313" key="3">
    <source>
        <dbReference type="EMBL" id="KAB8077151.1"/>
    </source>
</evidence>
<keyword evidence="1" id="KW-0175">Coiled coil</keyword>
<feature type="compositionally biased region" description="Polar residues" evidence="2">
    <location>
        <begin position="1000"/>
        <end position="1009"/>
    </location>
</feature>
<gene>
    <name evidence="3" type="ORF">BDV29DRAFT_154047</name>
</gene>
<evidence type="ECO:0000256" key="1">
    <source>
        <dbReference type="SAM" id="Coils"/>
    </source>
</evidence>
<feature type="region of interest" description="Disordered" evidence="2">
    <location>
        <begin position="877"/>
        <end position="919"/>
    </location>
</feature>
<sequence>MQESISLVGREVERLITAPYAPSFQDLYNLVHHTSPASLRSWASHKPCQVRALVDVLVDGLSRSSFALHLIGTFASVAAFRNDLLERSPCLLDECLRKAIEDDGAEYIPVCTALLSSPLPADFIAPARLAPFVMKLISTIGDNPCAEKIHPVYQIMTGLQTSPGVLHEINSDTMSNLQAELTKTLRNLDDHMGNLLCLASFARIASSQKGRTEGERGQQIPTWLQNIRHFFGPKRGLKTLDLVVLRVILACSASCKGLMADQAAESIKLGIEICRTVEETQRVSWIQANSSKIAKLCEKVSRDNIDPEVQVLGITFLISLLPAPAPPSELPEIALHWVLSESSTRVLGALPLDYISLLAEAYIVCSKQSAILDYVIAALNPKCSTDPANADRIQVAHSLVVGLQNMISPGSNSAALEASLIRFKGPIDELMKSFPRSPYLPSCQGSTICYGSVAESENDLLYELFSLYFQPSLSPSLDQETQLVHINSFRVFMSKARNSMSPNRCSFFDVKPLDLRGTFPSLTIRDRYPSARTDWRNGLAETIMAGARMSHANMMQKVEEICYDLERRCDSVEAPLRAVEEERNKISLEAEDLKRHNGHLMLELQQASSTIAERQQCISRLEIHAETASARIEELTASFDAARSELEDQRRAFQDTANRERESARTRELDLIASMAEKEEQLDQLQEESNRRSEESDQLRTTLNIVSKERDVAVERNNCLEQDTSRLGGIVEEDRLLLTRKDEEIERLQAAKEDMETLMDTIQSKLNEEVSESENIKSALHEAETKFETQMASLREQFELQLSKSTAESVRQKEEIAALQDAIQAAASTAAKELQTKEKRLQYLEKKVQHLRDERAAKTREFTEAQQHIGRLMAVMGWKPDNADSKTAGTQPRPRSRLEPSQVATMQQQMRPSSENTEIQSEDIIAASFESDASNFCGRSPKRSRNTAFPAAELPASSQHIMDKKSRHPVCRGGSATQRRERTALADQPSSQGSSKSFSNRQEAFQDSQVYDGITENRFQGIDLDMDLELSKDFIFTSTSLSQANGGTSPQS</sequence>
<feature type="compositionally biased region" description="Low complexity" evidence="2">
    <location>
        <begin position="990"/>
        <end position="999"/>
    </location>
</feature>
<evidence type="ECO:0000256" key="2">
    <source>
        <dbReference type="SAM" id="MobiDB-lite"/>
    </source>
</evidence>
<dbReference type="OrthoDB" id="5332870at2759"/>
<dbReference type="Proteomes" id="UP000326565">
    <property type="component" value="Unassembled WGS sequence"/>
</dbReference>
<proteinExistence type="predicted"/>
<dbReference type="GO" id="GO:0005200">
    <property type="term" value="F:structural constituent of cytoskeleton"/>
    <property type="evidence" value="ECO:0007669"/>
    <property type="project" value="TreeGrafter"/>
</dbReference>
<accession>A0A5N5X8S4</accession>
<feature type="region of interest" description="Disordered" evidence="2">
    <location>
        <begin position="679"/>
        <end position="702"/>
    </location>
</feature>
<dbReference type="EMBL" id="ML732172">
    <property type="protein sequence ID" value="KAB8077151.1"/>
    <property type="molecule type" value="Genomic_DNA"/>
</dbReference>
<dbReference type="PANTHER" id="PTHR47357">
    <property type="entry name" value="COP1-INTERACTIVE PROTEIN 1"/>
    <property type="match status" value="1"/>
</dbReference>
<reference evidence="3 4" key="1">
    <citation type="submission" date="2019-04" db="EMBL/GenBank/DDBJ databases">
        <title>Friends and foes A comparative genomics study of 23 Aspergillus species from section Flavi.</title>
        <authorList>
            <consortium name="DOE Joint Genome Institute"/>
            <person name="Kjaerbolling I."/>
            <person name="Vesth T."/>
            <person name="Frisvad J.C."/>
            <person name="Nybo J.L."/>
            <person name="Theobald S."/>
            <person name="Kildgaard S."/>
            <person name="Isbrandt T."/>
            <person name="Kuo A."/>
            <person name="Sato A."/>
            <person name="Lyhne E.K."/>
            <person name="Kogle M.E."/>
            <person name="Wiebenga A."/>
            <person name="Kun R.S."/>
            <person name="Lubbers R.J."/>
            <person name="Makela M.R."/>
            <person name="Barry K."/>
            <person name="Chovatia M."/>
            <person name="Clum A."/>
            <person name="Daum C."/>
            <person name="Haridas S."/>
            <person name="He G."/>
            <person name="LaButti K."/>
            <person name="Lipzen A."/>
            <person name="Mondo S."/>
            <person name="Riley R."/>
            <person name="Salamov A."/>
            <person name="Simmons B.A."/>
            <person name="Magnuson J.K."/>
            <person name="Henrissat B."/>
            <person name="Mortensen U.H."/>
            <person name="Larsen T.O."/>
            <person name="Devries R.P."/>
            <person name="Grigoriev I.V."/>
            <person name="Machida M."/>
            <person name="Baker S.E."/>
            <person name="Andersen M.R."/>
        </authorList>
    </citation>
    <scope>NUCLEOTIDE SEQUENCE [LARGE SCALE GENOMIC DNA]</scope>
    <source>
        <strain evidence="3 4">CBS 151.66</strain>
    </source>
</reference>
<protein>
    <submittedName>
        <fullName evidence="3">Uncharacterized protein</fullName>
    </submittedName>
</protein>
<keyword evidence="4" id="KW-1185">Reference proteome</keyword>
<evidence type="ECO:0000313" key="4">
    <source>
        <dbReference type="Proteomes" id="UP000326565"/>
    </source>
</evidence>
<feature type="compositionally biased region" description="Basic and acidic residues" evidence="2">
    <location>
        <begin position="688"/>
        <end position="698"/>
    </location>
</feature>
<feature type="coiled-coil region" evidence="1">
    <location>
        <begin position="827"/>
        <end position="861"/>
    </location>
</feature>
<organism evidence="3 4">
    <name type="scientific">Aspergillus leporis</name>
    <dbReference type="NCBI Taxonomy" id="41062"/>
    <lineage>
        <taxon>Eukaryota</taxon>
        <taxon>Fungi</taxon>
        <taxon>Dikarya</taxon>
        <taxon>Ascomycota</taxon>
        <taxon>Pezizomycotina</taxon>
        <taxon>Eurotiomycetes</taxon>
        <taxon>Eurotiomycetidae</taxon>
        <taxon>Eurotiales</taxon>
        <taxon>Aspergillaceae</taxon>
        <taxon>Aspergillus</taxon>
        <taxon>Aspergillus subgen. Circumdati</taxon>
    </lineage>
</organism>
<feature type="compositionally biased region" description="Polar residues" evidence="2">
    <location>
        <begin position="902"/>
        <end position="919"/>
    </location>
</feature>
<dbReference type="PANTHER" id="PTHR47357:SF1">
    <property type="entry name" value="SPINDLE POLE BODY COMPONENT 110"/>
    <property type="match status" value="1"/>
</dbReference>
<feature type="region of interest" description="Disordered" evidence="2">
    <location>
        <begin position="934"/>
        <end position="1012"/>
    </location>
</feature>
<name>A0A5N5X8S4_9EURO</name>
<dbReference type="GO" id="GO:0005856">
    <property type="term" value="C:cytoskeleton"/>
    <property type="evidence" value="ECO:0007669"/>
    <property type="project" value="TreeGrafter"/>
</dbReference>
<dbReference type="AlphaFoldDB" id="A0A5N5X8S4"/>
<feature type="coiled-coil region" evidence="1">
    <location>
        <begin position="738"/>
        <end position="786"/>
    </location>
</feature>